<dbReference type="InterPro" id="IPR029479">
    <property type="entry name" value="Nitroreductase"/>
</dbReference>
<evidence type="ECO:0000313" key="3">
    <source>
        <dbReference type="Proteomes" id="UP000618094"/>
    </source>
</evidence>
<dbReference type="Proteomes" id="UP000618094">
    <property type="component" value="Unassembled WGS sequence"/>
</dbReference>
<name>A0A8H9FAT8_LACHE</name>
<comment type="caution">
    <text evidence="2">The sequence shown here is derived from an EMBL/GenBank/DDBJ whole genome shotgun (WGS) entry which is preliminary data.</text>
</comment>
<proteinExistence type="predicted"/>
<feature type="domain" description="Nitroreductase" evidence="1">
    <location>
        <begin position="13"/>
        <end position="46"/>
    </location>
</feature>
<dbReference type="EMBL" id="BLYO01000361">
    <property type="protein sequence ID" value="GFP00121.1"/>
    <property type="molecule type" value="Genomic_DNA"/>
</dbReference>
<accession>A0A8H9FAT8</accession>
<evidence type="ECO:0000259" key="1">
    <source>
        <dbReference type="Pfam" id="PF00881"/>
    </source>
</evidence>
<protein>
    <recommendedName>
        <fullName evidence="1">Nitroreductase domain-containing protein</fullName>
    </recommendedName>
</protein>
<dbReference type="InterPro" id="IPR000415">
    <property type="entry name" value="Nitroreductase-like"/>
</dbReference>
<sequence>MDFKEVFQKEHVTRKFTNRKVPENAIAEIIKNAQQSPSLLNSQPWRA</sequence>
<dbReference type="AlphaFoldDB" id="A0A8H9FAT8"/>
<dbReference type="Pfam" id="PF00881">
    <property type="entry name" value="Nitroreductase"/>
    <property type="match status" value="1"/>
</dbReference>
<evidence type="ECO:0000313" key="2">
    <source>
        <dbReference type="EMBL" id="GFP00121.1"/>
    </source>
</evidence>
<organism evidence="2 3">
    <name type="scientific">Lactobacillus helveticus</name>
    <name type="common">Lactobacillus suntoryeus</name>
    <dbReference type="NCBI Taxonomy" id="1587"/>
    <lineage>
        <taxon>Bacteria</taxon>
        <taxon>Bacillati</taxon>
        <taxon>Bacillota</taxon>
        <taxon>Bacilli</taxon>
        <taxon>Lactobacillales</taxon>
        <taxon>Lactobacillaceae</taxon>
        <taxon>Lactobacillus</taxon>
    </lineage>
</organism>
<gene>
    <name evidence="2" type="ORF">LHEH8_18760</name>
</gene>
<dbReference type="SUPFAM" id="SSF55469">
    <property type="entry name" value="FMN-dependent nitroreductase-like"/>
    <property type="match status" value="1"/>
</dbReference>
<dbReference type="Gene3D" id="3.40.109.10">
    <property type="entry name" value="NADH Oxidase"/>
    <property type="match status" value="1"/>
</dbReference>
<reference evidence="2" key="1">
    <citation type="submission" date="2020-07" db="EMBL/GenBank/DDBJ databases">
        <title>Draft genome sequence of Lactobacillus helveticus strain H-8.</title>
        <authorList>
            <person name="Endo A."/>
            <person name="Maeno S."/>
            <person name="Kido Y."/>
        </authorList>
    </citation>
    <scope>NUCLEOTIDE SEQUENCE</scope>
    <source>
        <strain evidence="2">H-8</strain>
    </source>
</reference>
<dbReference type="GO" id="GO:0016491">
    <property type="term" value="F:oxidoreductase activity"/>
    <property type="evidence" value="ECO:0007669"/>
    <property type="project" value="InterPro"/>
</dbReference>